<protein>
    <submittedName>
        <fullName evidence="3">Uncharacterized protein</fullName>
    </submittedName>
</protein>
<evidence type="ECO:0000256" key="2">
    <source>
        <dbReference type="SAM" id="Phobius"/>
    </source>
</evidence>
<gene>
    <name evidence="3" type="ORF">B0H67DRAFT_646030</name>
</gene>
<evidence type="ECO:0000313" key="4">
    <source>
        <dbReference type="Proteomes" id="UP001172102"/>
    </source>
</evidence>
<proteinExistence type="predicted"/>
<reference evidence="3" key="1">
    <citation type="submission" date="2023-06" db="EMBL/GenBank/DDBJ databases">
        <title>Genome-scale phylogeny and comparative genomics of the fungal order Sordariales.</title>
        <authorList>
            <consortium name="Lawrence Berkeley National Laboratory"/>
            <person name="Hensen N."/>
            <person name="Bonometti L."/>
            <person name="Westerberg I."/>
            <person name="Brannstrom I.O."/>
            <person name="Guillou S."/>
            <person name="Cros-Aarteil S."/>
            <person name="Calhoun S."/>
            <person name="Haridas S."/>
            <person name="Kuo A."/>
            <person name="Mondo S."/>
            <person name="Pangilinan J."/>
            <person name="Riley R."/>
            <person name="Labutti K."/>
            <person name="Andreopoulos B."/>
            <person name="Lipzen A."/>
            <person name="Chen C."/>
            <person name="Yanf M."/>
            <person name="Daum C."/>
            <person name="Ng V."/>
            <person name="Clum A."/>
            <person name="Steindorff A."/>
            <person name="Ohm R."/>
            <person name="Martin F."/>
            <person name="Silar P."/>
            <person name="Natvig D."/>
            <person name="Lalanne C."/>
            <person name="Gautier V."/>
            <person name="Ament-Velasquez S.L."/>
            <person name="Kruys A."/>
            <person name="Hutchinson M.I."/>
            <person name="Powell A.J."/>
            <person name="Barry K."/>
            <person name="Miller A.N."/>
            <person name="Grigoriev I.V."/>
            <person name="Debuchy R."/>
            <person name="Gladieux P."/>
            <person name="Thoren M.H."/>
            <person name="Johannesson H."/>
        </authorList>
    </citation>
    <scope>NUCLEOTIDE SEQUENCE</scope>
    <source>
        <strain evidence="3">SMH4607-1</strain>
    </source>
</reference>
<dbReference type="EMBL" id="JAUKUA010000005">
    <property type="protein sequence ID" value="KAK0710579.1"/>
    <property type="molecule type" value="Genomic_DNA"/>
</dbReference>
<sequence>MVPPHSPHDTNISYDDAPWDVIFILTGIDMAMMQKGLFWTTQNLVLLNGQQTSYKAVVEAQECNFPWKQDIVRVWQFREFPSRPIAESRWCGGVILHTQSTQTLDGFRLGKLKRQLICYASVKDNTGNEVFVFNPEEPGENRNDLFGSDSGTCDLWWLWPMESIIPEEPDECLTRPRTGSDPHPQVGGGKQERGSECHVNSGQALLSGSIRVVAWGIFVLLSAMGIVVLGFGLVIMIPALRVEVPV</sequence>
<feature type="transmembrane region" description="Helical" evidence="2">
    <location>
        <begin position="212"/>
        <end position="240"/>
    </location>
</feature>
<comment type="caution">
    <text evidence="3">The sequence shown here is derived from an EMBL/GenBank/DDBJ whole genome shotgun (WGS) entry which is preliminary data.</text>
</comment>
<evidence type="ECO:0000256" key="1">
    <source>
        <dbReference type="SAM" id="MobiDB-lite"/>
    </source>
</evidence>
<organism evidence="3 4">
    <name type="scientific">Lasiosphaeris hirsuta</name>
    <dbReference type="NCBI Taxonomy" id="260670"/>
    <lineage>
        <taxon>Eukaryota</taxon>
        <taxon>Fungi</taxon>
        <taxon>Dikarya</taxon>
        <taxon>Ascomycota</taxon>
        <taxon>Pezizomycotina</taxon>
        <taxon>Sordariomycetes</taxon>
        <taxon>Sordariomycetidae</taxon>
        <taxon>Sordariales</taxon>
        <taxon>Lasiosphaeriaceae</taxon>
        <taxon>Lasiosphaeris</taxon>
    </lineage>
</organism>
<keyword evidence="2" id="KW-0472">Membrane</keyword>
<keyword evidence="2" id="KW-1133">Transmembrane helix</keyword>
<name>A0AA40A7E0_9PEZI</name>
<accession>A0AA40A7E0</accession>
<feature type="region of interest" description="Disordered" evidence="1">
    <location>
        <begin position="171"/>
        <end position="195"/>
    </location>
</feature>
<keyword evidence="2" id="KW-0812">Transmembrane</keyword>
<dbReference type="AlphaFoldDB" id="A0AA40A7E0"/>
<keyword evidence="4" id="KW-1185">Reference proteome</keyword>
<evidence type="ECO:0000313" key="3">
    <source>
        <dbReference type="EMBL" id="KAK0710579.1"/>
    </source>
</evidence>
<dbReference type="Proteomes" id="UP001172102">
    <property type="component" value="Unassembled WGS sequence"/>
</dbReference>